<sequence length="345" mass="39393">MYISQNYSYAILRPLQEEILARGGEVAWFLEGKEVSPKHLTNDEQQLLSIDSVRAWNPEVVLVPGNVVPNFIPGIKVGVFHGFSVGKLNRRGRPDHFEIRNCFDLYCTQGPDTSIPFQALSVKHKTFSVVETGWSTLDPLFTKSPNNPYLDNNDKRKTILMCSTFSRNLSCAPIVFEKIKALSETGEWRWLIQFHPKMDTAVVDLYKSIQSENLQFIETDNVLPMLQAADVMLCDTSSILIMHLLQRKPVVAFNNNSGNECLIHIDKVEDIYTALCQALAPSEQLMKKIDDYCNNIHPYNDGKSSTRVLQAVEQFSAGNYNSLASKPLNLIRKYKLRKKLNYWKW</sequence>
<dbReference type="Gene3D" id="3.40.50.12580">
    <property type="match status" value="1"/>
</dbReference>
<keyword evidence="2" id="KW-1185">Reference proteome</keyword>
<dbReference type="Proteomes" id="UP001157353">
    <property type="component" value="Unassembled WGS sequence"/>
</dbReference>
<protein>
    <submittedName>
        <fullName evidence="1">CDP-glycerol--glycerophosphate glycerophosphotransferase</fullName>
    </submittedName>
</protein>
<organism evidence="1 2">
    <name type="scientific">Psychromonas marina</name>
    <dbReference type="NCBI Taxonomy" id="88364"/>
    <lineage>
        <taxon>Bacteria</taxon>
        <taxon>Pseudomonadati</taxon>
        <taxon>Pseudomonadota</taxon>
        <taxon>Gammaproteobacteria</taxon>
        <taxon>Alteromonadales</taxon>
        <taxon>Psychromonadaceae</taxon>
        <taxon>Psychromonas</taxon>
    </lineage>
</organism>
<gene>
    <name evidence="1" type="ORF">GCM10007916_36920</name>
</gene>
<dbReference type="SUPFAM" id="SSF53756">
    <property type="entry name" value="UDP-Glycosyltransferase/glycogen phosphorylase"/>
    <property type="match status" value="1"/>
</dbReference>
<dbReference type="EMBL" id="BSPQ01000026">
    <property type="protein sequence ID" value="GLS92620.1"/>
    <property type="molecule type" value="Genomic_DNA"/>
</dbReference>
<dbReference type="PIRSF" id="PIRSF028458">
    <property type="entry name" value="UCP028458_glyceroPtfrase"/>
    <property type="match status" value="1"/>
</dbReference>
<dbReference type="InterPro" id="IPR016886">
    <property type="entry name" value="UCP028458_glyceroPtfrase"/>
</dbReference>
<comment type="caution">
    <text evidence="1">The sequence shown here is derived from an EMBL/GenBank/DDBJ whole genome shotgun (WGS) entry which is preliminary data.</text>
</comment>
<dbReference type="InterPro" id="IPR043148">
    <property type="entry name" value="TagF_C"/>
</dbReference>
<evidence type="ECO:0000313" key="1">
    <source>
        <dbReference type="EMBL" id="GLS92620.1"/>
    </source>
</evidence>
<accession>A0ABQ6E5N8</accession>
<reference evidence="2" key="1">
    <citation type="journal article" date="2019" name="Int. J. Syst. Evol. Microbiol.">
        <title>The Global Catalogue of Microorganisms (GCM) 10K type strain sequencing project: providing services to taxonomists for standard genome sequencing and annotation.</title>
        <authorList>
            <consortium name="The Broad Institute Genomics Platform"/>
            <consortium name="The Broad Institute Genome Sequencing Center for Infectious Disease"/>
            <person name="Wu L."/>
            <person name="Ma J."/>
        </authorList>
    </citation>
    <scope>NUCLEOTIDE SEQUENCE [LARGE SCALE GENOMIC DNA]</scope>
    <source>
        <strain evidence="2">NBRC 103166</strain>
    </source>
</reference>
<proteinExistence type="predicted"/>
<evidence type="ECO:0000313" key="2">
    <source>
        <dbReference type="Proteomes" id="UP001157353"/>
    </source>
</evidence>
<name>A0ABQ6E5N8_9GAMM</name>